<protein>
    <submittedName>
        <fullName evidence="1">Uncharacterized protein</fullName>
    </submittedName>
</protein>
<accession>A0A6J4TNM5</accession>
<name>A0A6J4TNM5_9SPHN</name>
<proteinExistence type="predicted"/>
<evidence type="ECO:0000313" key="1">
    <source>
        <dbReference type="EMBL" id="CAA9528299.1"/>
    </source>
</evidence>
<sequence>MAKVSGTQADTIWDLAEGFAVLARNVATLPLHRGDAAALHAISTRLKAKAEAAYRTAAAEKLDGAIDKLANQK</sequence>
<dbReference type="AlphaFoldDB" id="A0A6J4TNM5"/>
<gene>
    <name evidence="1" type="ORF">AVDCRST_MAG91-2731</name>
</gene>
<dbReference type="EMBL" id="CADCVX010000486">
    <property type="protein sequence ID" value="CAA9528299.1"/>
    <property type="molecule type" value="Genomic_DNA"/>
</dbReference>
<organism evidence="1">
    <name type="scientific">uncultured Sphingomonadaceae bacterium</name>
    <dbReference type="NCBI Taxonomy" id="169976"/>
    <lineage>
        <taxon>Bacteria</taxon>
        <taxon>Pseudomonadati</taxon>
        <taxon>Pseudomonadota</taxon>
        <taxon>Alphaproteobacteria</taxon>
        <taxon>Sphingomonadales</taxon>
        <taxon>Sphingomonadaceae</taxon>
        <taxon>environmental samples</taxon>
    </lineage>
</organism>
<reference evidence="1" key="1">
    <citation type="submission" date="2020-02" db="EMBL/GenBank/DDBJ databases">
        <authorList>
            <person name="Meier V. D."/>
        </authorList>
    </citation>
    <scope>NUCLEOTIDE SEQUENCE</scope>
    <source>
        <strain evidence="1">AVDCRST_MAG91</strain>
    </source>
</reference>